<evidence type="ECO:0000313" key="3">
    <source>
        <dbReference type="EMBL" id="REH53923.1"/>
    </source>
</evidence>
<keyword evidence="1" id="KW-1133">Transmembrane helix</keyword>
<gene>
    <name evidence="3" type="ORF">BCF44_102144</name>
</gene>
<feature type="transmembrane region" description="Helical" evidence="1">
    <location>
        <begin position="133"/>
        <end position="152"/>
    </location>
</feature>
<keyword evidence="4" id="KW-1185">Reference proteome</keyword>
<proteinExistence type="predicted"/>
<reference evidence="3 4" key="1">
    <citation type="submission" date="2018-08" db="EMBL/GenBank/DDBJ databases">
        <title>Genomic Encyclopedia of Archaeal and Bacterial Type Strains, Phase II (KMG-II): from individual species to whole genera.</title>
        <authorList>
            <person name="Goeker M."/>
        </authorList>
    </citation>
    <scope>NUCLEOTIDE SEQUENCE [LARGE SCALE GENOMIC DNA]</scope>
    <source>
        <strain evidence="3 4">DSM 45791</strain>
    </source>
</reference>
<name>A0A3E0I5B1_9PSEU</name>
<comment type="caution">
    <text evidence="3">The sequence shown here is derived from an EMBL/GenBank/DDBJ whole genome shotgun (WGS) entry which is preliminary data.</text>
</comment>
<evidence type="ECO:0000256" key="2">
    <source>
        <dbReference type="SAM" id="SignalP"/>
    </source>
</evidence>
<dbReference type="AlphaFoldDB" id="A0A3E0I5B1"/>
<dbReference type="EMBL" id="QUNO01000002">
    <property type="protein sequence ID" value="REH53923.1"/>
    <property type="molecule type" value="Genomic_DNA"/>
</dbReference>
<protein>
    <recommendedName>
        <fullName evidence="5">YtkA-like protein</fullName>
    </recommendedName>
</protein>
<keyword evidence="1" id="KW-0812">Transmembrane</keyword>
<feature type="signal peptide" evidence="2">
    <location>
        <begin position="1"/>
        <end position="20"/>
    </location>
</feature>
<evidence type="ECO:0008006" key="5">
    <source>
        <dbReference type="Google" id="ProtNLM"/>
    </source>
</evidence>
<dbReference type="Proteomes" id="UP000256269">
    <property type="component" value="Unassembled WGS sequence"/>
</dbReference>
<evidence type="ECO:0000256" key="1">
    <source>
        <dbReference type="SAM" id="Phobius"/>
    </source>
</evidence>
<feature type="transmembrane region" description="Helical" evidence="1">
    <location>
        <begin position="159"/>
        <end position="181"/>
    </location>
</feature>
<keyword evidence="2" id="KW-0732">Signal</keyword>
<keyword evidence="1" id="KW-0472">Membrane</keyword>
<sequence>MKATVLALLLGLLLVAPAYADTASAGGDVHVAQTLGSRELTVTLRRVTGVPGPLHVDVLTHAGSPAGTLRLSVSGPGTSATSSVTLGARPGSYGGDLRVDATGRWELAVDDGQRVARIPFVVSAQPISPPEQAVYLGFLVAGVCVLAAIVVATRSRRSWWAMIPVSGAVAGIAVAITGAVLSTTLPLPPQPGTQVDADSANTSDQYKLSQPLVGDYSRQPANMSLAPTSVATQRTVDVALALTDGATGRPVDDLIAHDSALIHLIVIGPSGQMWHLHPIRVAPGVFSFPLTLPAAGHYAVSAELARIGGGVQLVRSSTGIDAVGDSVGGTEVPPSDVHVTVPDFTAGQPGTIVAHVGSAADLQPWLGMLGHLIAVGPLGAGGAQAAPVWVHAHSMGGDMTGMAMAAGSMSGLMPVNGDSAPDETVAAYGPDVAFTYTFPLPGDYQAWIQVERSYRVETIPLTVHVAAAPVVGSGKHVVTARLVDTGTVELDVTPSAGATVTVQAVMPTTGYASGEVPAVATDPGKFRVTGLPLMMPGQWEIVTTVKDSSGVDDHVSPVTVTG</sequence>
<dbReference type="RefSeq" id="WP_211352901.1">
    <property type="nucleotide sequence ID" value="NZ_CP144375.1"/>
</dbReference>
<accession>A0A3E0I5B1</accession>
<organism evidence="3 4">
    <name type="scientific">Kutzneria buriramensis</name>
    <dbReference type="NCBI Taxonomy" id="1045776"/>
    <lineage>
        <taxon>Bacteria</taxon>
        <taxon>Bacillati</taxon>
        <taxon>Actinomycetota</taxon>
        <taxon>Actinomycetes</taxon>
        <taxon>Pseudonocardiales</taxon>
        <taxon>Pseudonocardiaceae</taxon>
        <taxon>Kutzneria</taxon>
    </lineage>
</organism>
<feature type="chain" id="PRO_5017601533" description="YtkA-like protein" evidence="2">
    <location>
        <begin position="21"/>
        <end position="562"/>
    </location>
</feature>
<evidence type="ECO:0000313" key="4">
    <source>
        <dbReference type="Proteomes" id="UP000256269"/>
    </source>
</evidence>